<dbReference type="Proteomes" id="UP000009172">
    <property type="component" value="Unassembled WGS sequence"/>
</dbReference>
<organism evidence="3 4">
    <name type="scientific">Trichophyton tonsurans (strain CBS 112818)</name>
    <name type="common">Scalp ringworm fungus</name>
    <dbReference type="NCBI Taxonomy" id="647933"/>
    <lineage>
        <taxon>Eukaryota</taxon>
        <taxon>Fungi</taxon>
        <taxon>Dikarya</taxon>
        <taxon>Ascomycota</taxon>
        <taxon>Pezizomycotina</taxon>
        <taxon>Eurotiomycetes</taxon>
        <taxon>Eurotiomycetidae</taxon>
        <taxon>Onygenales</taxon>
        <taxon>Arthrodermataceae</taxon>
        <taxon>Trichophyton</taxon>
    </lineage>
</organism>
<keyword evidence="4" id="KW-1185">Reference proteome</keyword>
<feature type="transmembrane region" description="Helical" evidence="1">
    <location>
        <begin position="322"/>
        <end position="347"/>
    </location>
</feature>
<dbReference type="GO" id="GO:0005886">
    <property type="term" value="C:plasma membrane"/>
    <property type="evidence" value="ECO:0007669"/>
    <property type="project" value="TreeGrafter"/>
</dbReference>
<feature type="domain" description="CSC1/OSCA1-like 7TM region" evidence="2">
    <location>
        <begin position="317"/>
        <end position="388"/>
    </location>
</feature>
<name>F2SBH6_TRIT1</name>
<feature type="transmembrane region" description="Helical" evidence="1">
    <location>
        <begin position="241"/>
        <end position="264"/>
    </location>
</feature>
<dbReference type="Pfam" id="PF02714">
    <property type="entry name" value="RSN1_7TM"/>
    <property type="match status" value="2"/>
</dbReference>
<feature type="transmembrane region" description="Helical" evidence="1">
    <location>
        <begin position="158"/>
        <end position="181"/>
    </location>
</feature>
<evidence type="ECO:0000259" key="2">
    <source>
        <dbReference type="Pfam" id="PF02714"/>
    </source>
</evidence>
<feature type="transmembrane region" description="Helical" evidence="1">
    <location>
        <begin position="373"/>
        <end position="391"/>
    </location>
</feature>
<reference evidence="4" key="1">
    <citation type="journal article" date="2012" name="MBio">
        <title>Comparative genome analysis of Trichophyton rubrum and related dermatophytes reveals candidate genes involved in infection.</title>
        <authorList>
            <person name="Martinez D.A."/>
            <person name="Oliver B.G."/>
            <person name="Graeser Y."/>
            <person name="Goldberg J.M."/>
            <person name="Li W."/>
            <person name="Martinez-Rossi N.M."/>
            <person name="Monod M."/>
            <person name="Shelest E."/>
            <person name="Barton R.C."/>
            <person name="Birch E."/>
            <person name="Brakhage A.A."/>
            <person name="Chen Z."/>
            <person name="Gurr S.J."/>
            <person name="Heiman D."/>
            <person name="Heitman J."/>
            <person name="Kosti I."/>
            <person name="Rossi A."/>
            <person name="Saif S."/>
            <person name="Samalova M."/>
            <person name="Saunders C.W."/>
            <person name="Shea T."/>
            <person name="Summerbell R.C."/>
            <person name="Xu J."/>
            <person name="Young S."/>
            <person name="Zeng Q."/>
            <person name="Birren B.W."/>
            <person name="Cuomo C.A."/>
            <person name="White T.C."/>
        </authorList>
    </citation>
    <scope>NUCLEOTIDE SEQUENCE [LARGE SCALE GENOMIC DNA]</scope>
    <source>
        <strain evidence="4">CBS 112818</strain>
    </source>
</reference>
<dbReference type="PANTHER" id="PTHR13018:SF20">
    <property type="entry name" value="SPORULATION-SPECIFIC PROTEIN 75"/>
    <property type="match status" value="1"/>
</dbReference>
<feature type="transmembrane region" description="Helical" evidence="1">
    <location>
        <begin position="193"/>
        <end position="220"/>
    </location>
</feature>
<dbReference type="InterPro" id="IPR045122">
    <property type="entry name" value="Csc1-like"/>
</dbReference>
<feature type="non-terminal residue" evidence="3">
    <location>
        <position position="440"/>
    </location>
</feature>
<feature type="domain" description="CSC1/OSCA1-like 7TM region" evidence="2">
    <location>
        <begin position="190"/>
        <end position="306"/>
    </location>
</feature>
<evidence type="ECO:0000256" key="1">
    <source>
        <dbReference type="SAM" id="Phobius"/>
    </source>
</evidence>
<dbReference type="InterPro" id="IPR003864">
    <property type="entry name" value="CSC1/OSCA1-like_7TM"/>
</dbReference>
<dbReference type="HOGENOM" id="CLU_029175_0_0_1"/>
<feature type="transmembrane region" description="Helical" evidence="1">
    <location>
        <begin position="296"/>
        <end position="315"/>
    </location>
</feature>
<evidence type="ECO:0000313" key="3">
    <source>
        <dbReference type="EMBL" id="EGE00926.1"/>
    </source>
</evidence>
<gene>
    <name evidence="3" type="ORF">TESG_08214</name>
</gene>
<accession>F2SBH6</accession>
<protein>
    <recommendedName>
        <fullName evidence="2">CSC1/OSCA1-like 7TM region domain-containing protein</fullName>
    </recommendedName>
</protein>
<keyword evidence="1" id="KW-1133">Transmembrane helix</keyword>
<evidence type="ECO:0000313" key="4">
    <source>
        <dbReference type="Proteomes" id="UP000009172"/>
    </source>
</evidence>
<dbReference type="EMBL" id="GG698572">
    <property type="protein sequence ID" value="EGE00926.1"/>
    <property type="molecule type" value="Genomic_DNA"/>
</dbReference>
<dbReference type="AlphaFoldDB" id="F2SBH6"/>
<feature type="transmembrane region" description="Helical" evidence="1">
    <location>
        <begin position="398"/>
        <end position="421"/>
    </location>
</feature>
<dbReference type="PANTHER" id="PTHR13018">
    <property type="entry name" value="PROBABLE MEMBRANE PROTEIN DUF221-RELATED"/>
    <property type="match status" value="1"/>
</dbReference>
<proteinExistence type="predicted"/>
<keyword evidence="1" id="KW-0812">Transmembrane</keyword>
<dbReference type="GO" id="GO:0005227">
    <property type="term" value="F:calcium-activated cation channel activity"/>
    <property type="evidence" value="ECO:0007669"/>
    <property type="project" value="InterPro"/>
</dbReference>
<sequence>MPSREDTRELVVVLGDVNSRKLALADHLNWQPSLMGRSFLRSMGRRAFVITIIFTAEKASIERGSPQTSNNKYDRGYEEPAWKRYIAEKDRDTMRLPLFEKFPLVNSAFVQFNQQCAAHMACQSVSHHIPKQMTPRIVEVFPDDIIWDNMSISWWGRYIRVCGVVVAVGVIIIGWTFPVAFTGFISQLSYLQNYYFAFLFVQVFFIASISSSVSTILGTFRDLPSIPELLAENIPKAGNYFFSYMVIQAMSMSAGALLQISGLVSHLVLAPIMDTTARKKWIRATDLNQIRRGTFFPVYTTLTSIGRIIHISACVHNTNVLGLIYCIISPLILIFSVLTFGLFWIVYRHNTLYVTKFRVDTGGLLFPRAVNQLFTGLYVMEICLIGMFSLIRDHKGKMAGLGQAICMTVLFVSTGLFQYSLNNAFRPLLRYLPLTLGDEA</sequence>
<keyword evidence="1" id="KW-0472">Membrane</keyword>